<dbReference type="Proteomes" id="UP000594592">
    <property type="component" value="Chromosome"/>
</dbReference>
<proteinExistence type="predicted"/>
<dbReference type="EMBL" id="CP064820">
    <property type="protein sequence ID" value="QPG07585.1"/>
    <property type="molecule type" value="Genomic_DNA"/>
</dbReference>
<name>A0A7S9E1Y3_KLEPN</name>
<protein>
    <submittedName>
        <fullName evidence="1">Uncharacterized protein</fullName>
    </submittedName>
</protein>
<dbReference type="AlphaFoldDB" id="A0A7S9E1Y3"/>
<evidence type="ECO:0000313" key="1">
    <source>
        <dbReference type="EMBL" id="QPG07585.1"/>
    </source>
</evidence>
<reference evidence="1 2" key="1">
    <citation type="submission" date="2020-11" db="EMBL/GenBank/DDBJ databases">
        <title>Whole Genome sequence of MDR strain of Klebsiella pneumoniae K219 isolated from sputum.</title>
        <authorList>
            <person name="Aditi B.P."/>
            <person name="Mahalakshmi K."/>
            <person name="Naveen Kumar V."/>
        </authorList>
    </citation>
    <scope>NUCLEOTIDE SEQUENCE [LARGE SCALE GENOMIC DNA]</scope>
    <source>
        <strain evidence="1 2">K219</strain>
    </source>
</reference>
<sequence>MIYCDKTQILILLLIVSSDGSGQQYLPEFAAGPDNPLILRYKTPFIAIEIIVLTLH</sequence>
<gene>
    <name evidence="1" type="ORF">IUJ34_01110</name>
</gene>
<accession>A0A7S9E1Y3</accession>
<organism evidence="1 2">
    <name type="scientific">Klebsiella pneumoniae subsp. pneumoniae</name>
    <dbReference type="NCBI Taxonomy" id="72407"/>
    <lineage>
        <taxon>Bacteria</taxon>
        <taxon>Pseudomonadati</taxon>
        <taxon>Pseudomonadota</taxon>
        <taxon>Gammaproteobacteria</taxon>
        <taxon>Enterobacterales</taxon>
        <taxon>Enterobacteriaceae</taxon>
        <taxon>Klebsiella/Raoultella group</taxon>
        <taxon>Klebsiella</taxon>
        <taxon>Klebsiella pneumoniae complex</taxon>
    </lineage>
</organism>
<evidence type="ECO:0000313" key="2">
    <source>
        <dbReference type="Proteomes" id="UP000594592"/>
    </source>
</evidence>